<evidence type="ECO:0000313" key="2">
    <source>
        <dbReference type="Proteomes" id="UP000244161"/>
    </source>
</evidence>
<evidence type="ECO:0000313" key="1">
    <source>
        <dbReference type="EMBL" id="PTQ84944.1"/>
    </source>
</evidence>
<dbReference type="Pfam" id="PF11687">
    <property type="entry name" value="DUF3284"/>
    <property type="match status" value="1"/>
</dbReference>
<dbReference type="AlphaFoldDB" id="A0A2T5IM88"/>
<proteinExistence type="predicted"/>
<dbReference type="InterPro" id="IPR021701">
    <property type="entry name" value="DUF3284"/>
</dbReference>
<dbReference type="RefSeq" id="WP_108032303.1">
    <property type="nucleotide sequence ID" value="NZ_QAOM01000006.1"/>
</dbReference>
<accession>A0A2T5IM88</accession>
<reference evidence="1 2" key="1">
    <citation type="submission" date="2018-04" db="EMBL/GenBank/DDBJ databases">
        <title>Genomic Encyclopedia of Archaeal and Bacterial Type Strains, Phase II (KMG-II): from individual species to whole genera.</title>
        <authorList>
            <person name="Goeker M."/>
        </authorList>
    </citation>
    <scope>NUCLEOTIDE SEQUENCE [LARGE SCALE GENOMIC DNA]</scope>
    <source>
        <strain evidence="1 2">DSM 18806</strain>
    </source>
</reference>
<keyword evidence="2" id="KW-1185">Reference proteome</keyword>
<protein>
    <submittedName>
        <fullName evidence="1">Uncharacterized protein DUF3284</fullName>
    </submittedName>
</protein>
<sequence length="147" mass="17345">MKITRTLDVSEYEFYDYLESQLLSDLQKHSMEPTEVKKGAAYTKFDEKTQSYVSFEIEDYKRGSSYRMKVKSSFDTCTVHYRTQAVPKGLEVIFYQEIESFQSSKQNKFLRLFSEAVYFGRMSDALFEIQKGITRNRNEKLLADERG</sequence>
<organism evidence="1 2">
    <name type="scientific">Trichococcus patagoniensis</name>
    <dbReference type="NCBI Taxonomy" id="382641"/>
    <lineage>
        <taxon>Bacteria</taxon>
        <taxon>Bacillati</taxon>
        <taxon>Bacillota</taxon>
        <taxon>Bacilli</taxon>
        <taxon>Lactobacillales</taxon>
        <taxon>Carnobacteriaceae</taxon>
        <taxon>Trichococcus</taxon>
    </lineage>
</organism>
<comment type="caution">
    <text evidence="1">The sequence shown here is derived from an EMBL/GenBank/DDBJ whole genome shotgun (WGS) entry which is preliminary data.</text>
</comment>
<gene>
    <name evidence="1" type="ORF">C8U37_10672</name>
</gene>
<dbReference type="OrthoDB" id="2086875at2"/>
<dbReference type="Proteomes" id="UP000244161">
    <property type="component" value="Unassembled WGS sequence"/>
</dbReference>
<name>A0A2T5IM88_9LACT</name>
<dbReference type="EMBL" id="QAOM01000006">
    <property type="protein sequence ID" value="PTQ84944.1"/>
    <property type="molecule type" value="Genomic_DNA"/>
</dbReference>